<comment type="caution">
    <text evidence="1">The sequence shown here is derived from an EMBL/GenBank/DDBJ whole genome shotgun (WGS) entry which is preliminary data.</text>
</comment>
<reference evidence="1 2" key="1">
    <citation type="submission" date="2020-07" db="EMBL/GenBank/DDBJ databases">
        <title>Sequencing the genomes of 1000 actinobacteria strains.</title>
        <authorList>
            <person name="Klenk H.-P."/>
        </authorList>
    </citation>
    <scope>NUCLEOTIDE SEQUENCE [LARGE SCALE GENOMIC DNA]</scope>
    <source>
        <strain evidence="1 2">DSM 44749</strain>
    </source>
</reference>
<dbReference type="Proteomes" id="UP000549695">
    <property type="component" value="Unassembled WGS sequence"/>
</dbReference>
<evidence type="ECO:0000313" key="1">
    <source>
        <dbReference type="EMBL" id="NYG00351.1"/>
    </source>
</evidence>
<accession>A0A852VYF6</accession>
<sequence length="76" mass="8548">MPDQSMPLHEASAILRGVRGVTTLDDRDRATARVLAALDRQLVVSIWARRLLDATDDATADRARRRLREALDQLQP</sequence>
<organism evidence="1 2">
    <name type="scientific">Pseudonocardia alni</name>
    <name type="common">Amycolata alni</name>
    <dbReference type="NCBI Taxonomy" id="33907"/>
    <lineage>
        <taxon>Bacteria</taxon>
        <taxon>Bacillati</taxon>
        <taxon>Actinomycetota</taxon>
        <taxon>Actinomycetes</taxon>
        <taxon>Pseudonocardiales</taxon>
        <taxon>Pseudonocardiaceae</taxon>
        <taxon>Pseudonocardia</taxon>
    </lineage>
</organism>
<dbReference type="EMBL" id="JACCCZ010000001">
    <property type="protein sequence ID" value="NYG00351.1"/>
    <property type="molecule type" value="Genomic_DNA"/>
</dbReference>
<evidence type="ECO:0000313" key="2">
    <source>
        <dbReference type="Proteomes" id="UP000549695"/>
    </source>
</evidence>
<proteinExistence type="predicted"/>
<gene>
    <name evidence="1" type="ORF">HDA37_000636</name>
</gene>
<name>A0A852VYF6_PSEA5</name>
<dbReference type="AlphaFoldDB" id="A0A852VYF6"/>
<dbReference type="RefSeq" id="WP_179760188.1">
    <property type="nucleotide sequence ID" value="NZ_BAAAJZ010000005.1"/>
</dbReference>
<keyword evidence="2" id="KW-1185">Reference proteome</keyword>
<protein>
    <submittedName>
        <fullName evidence="1">Uncharacterized protein</fullName>
    </submittedName>
</protein>
<dbReference type="GeneID" id="98050457"/>